<evidence type="ECO:0000256" key="1">
    <source>
        <dbReference type="SAM" id="SignalP"/>
    </source>
</evidence>
<protein>
    <recommendedName>
        <fullName evidence="4">PEP-CTERM protein-sorting domain-containing protein</fullName>
    </recommendedName>
</protein>
<name>A0ABY7VJQ1_9GAMM</name>
<dbReference type="Proteomes" id="UP001215231">
    <property type="component" value="Chromosome"/>
</dbReference>
<accession>A0ABY7VJQ1</accession>
<reference evidence="2 3" key="1">
    <citation type="journal article" date="2022" name="Mar. Drugs">
        <title>Bioassay-Guided Fractionation Leads to the Detection of Cholic Acid Generated by the Rare Thalassomonas sp.</title>
        <authorList>
            <person name="Pheiffer F."/>
            <person name="Schneider Y.K."/>
            <person name="Hansen E.H."/>
            <person name="Andersen J.H."/>
            <person name="Isaksson J."/>
            <person name="Busche T."/>
            <person name="R C."/>
            <person name="Kalinowski J."/>
            <person name="Zyl L.V."/>
            <person name="Trindade M."/>
        </authorList>
    </citation>
    <scope>NUCLEOTIDE SEQUENCE [LARGE SCALE GENOMIC DNA]</scope>
    <source>
        <strain evidence="2 3">A5K-61T</strain>
    </source>
</reference>
<keyword evidence="3" id="KW-1185">Reference proteome</keyword>
<feature type="signal peptide" evidence="1">
    <location>
        <begin position="1"/>
        <end position="27"/>
    </location>
</feature>
<evidence type="ECO:0008006" key="4">
    <source>
        <dbReference type="Google" id="ProtNLM"/>
    </source>
</evidence>
<feature type="chain" id="PRO_5047194936" description="PEP-CTERM protein-sorting domain-containing protein" evidence="1">
    <location>
        <begin position="28"/>
        <end position="184"/>
    </location>
</feature>
<organism evidence="2 3">
    <name type="scientific">Thalassomonas haliotis</name>
    <dbReference type="NCBI Taxonomy" id="485448"/>
    <lineage>
        <taxon>Bacteria</taxon>
        <taxon>Pseudomonadati</taxon>
        <taxon>Pseudomonadota</taxon>
        <taxon>Gammaproteobacteria</taxon>
        <taxon>Alteromonadales</taxon>
        <taxon>Colwelliaceae</taxon>
        <taxon>Thalassomonas</taxon>
    </lineage>
</organism>
<keyword evidence="1" id="KW-0732">Signal</keyword>
<dbReference type="EMBL" id="CP059693">
    <property type="protein sequence ID" value="WDE13710.1"/>
    <property type="molecule type" value="Genomic_DNA"/>
</dbReference>
<gene>
    <name evidence="2" type="ORF">H3N35_09900</name>
</gene>
<dbReference type="RefSeq" id="WP_274054139.1">
    <property type="nucleotide sequence ID" value="NZ_CP059693.1"/>
</dbReference>
<evidence type="ECO:0000313" key="3">
    <source>
        <dbReference type="Proteomes" id="UP001215231"/>
    </source>
</evidence>
<proteinExistence type="predicted"/>
<evidence type="ECO:0000313" key="2">
    <source>
        <dbReference type="EMBL" id="WDE13710.1"/>
    </source>
</evidence>
<sequence>MFASIKPYVQKALVILCLVLCSLGAVKANASIIYNWTGECTGRCTGFATGVLELVDTYTPGTAVNTGEVISWSYVSSSGSYTIPGDLALGFWSGALPVFSGPSLTHVNTIFGGVAVFNNFTDGVWNTGGGPILPNVDFGISGSWSLHTEIPEPDPLSCLTLTLLLLARIRLKHRQFNDNGGPNN</sequence>